<gene>
    <name evidence="2" type="ORF">IW261DRAFT_1641162</name>
</gene>
<evidence type="ECO:0000313" key="3">
    <source>
        <dbReference type="Proteomes" id="UP001175227"/>
    </source>
</evidence>
<keyword evidence="1" id="KW-1133">Transmembrane helix</keyword>
<organism evidence="2 3">
    <name type="scientific">Armillaria novae-zelandiae</name>
    <dbReference type="NCBI Taxonomy" id="153914"/>
    <lineage>
        <taxon>Eukaryota</taxon>
        <taxon>Fungi</taxon>
        <taxon>Dikarya</taxon>
        <taxon>Basidiomycota</taxon>
        <taxon>Agaricomycotina</taxon>
        <taxon>Agaricomycetes</taxon>
        <taxon>Agaricomycetidae</taxon>
        <taxon>Agaricales</taxon>
        <taxon>Marasmiineae</taxon>
        <taxon>Physalacriaceae</taxon>
        <taxon>Armillaria</taxon>
    </lineage>
</organism>
<evidence type="ECO:0000313" key="2">
    <source>
        <dbReference type="EMBL" id="KAK0489257.1"/>
    </source>
</evidence>
<dbReference type="EMBL" id="JAUEPR010000002">
    <property type="protein sequence ID" value="KAK0489257.1"/>
    <property type="molecule type" value="Genomic_DNA"/>
</dbReference>
<keyword evidence="1" id="KW-0812">Transmembrane</keyword>
<dbReference type="Proteomes" id="UP001175227">
    <property type="component" value="Unassembled WGS sequence"/>
</dbReference>
<dbReference type="Gene3D" id="3.30.40.10">
    <property type="entry name" value="Zinc/RING finger domain, C3HC4 (zinc finger)"/>
    <property type="match status" value="1"/>
</dbReference>
<proteinExistence type="predicted"/>
<keyword evidence="1" id="KW-0472">Membrane</keyword>
<protein>
    <submittedName>
        <fullName evidence="2">Uncharacterized protein</fullName>
    </submittedName>
</protein>
<evidence type="ECO:0000256" key="1">
    <source>
        <dbReference type="SAM" id="Phobius"/>
    </source>
</evidence>
<accession>A0AA39PRN1</accession>
<dbReference type="InterPro" id="IPR013083">
    <property type="entry name" value="Znf_RING/FYVE/PHD"/>
</dbReference>
<reference evidence="2" key="1">
    <citation type="submission" date="2023-06" db="EMBL/GenBank/DDBJ databases">
        <authorList>
            <consortium name="Lawrence Berkeley National Laboratory"/>
            <person name="Ahrendt S."/>
            <person name="Sahu N."/>
            <person name="Indic B."/>
            <person name="Wong-Bajracharya J."/>
            <person name="Merenyi Z."/>
            <person name="Ke H.-M."/>
            <person name="Monk M."/>
            <person name="Kocsube S."/>
            <person name="Drula E."/>
            <person name="Lipzen A."/>
            <person name="Balint B."/>
            <person name="Henrissat B."/>
            <person name="Andreopoulos B."/>
            <person name="Martin F.M."/>
            <person name="Harder C.B."/>
            <person name="Rigling D."/>
            <person name="Ford K.L."/>
            <person name="Foster G.D."/>
            <person name="Pangilinan J."/>
            <person name="Papanicolaou A."/>
            <person name="Barry K."/>
            <person name="LaButti K."/>
            <person name="Viragh M."/>
            <person name="Koriabine M."/>
            <person name="Yan M."/>
            <person name="Riley R."/>
            <person name="Champramary S."/>
            <person name="Plett K.L."/>
            <person name="Tsai I.J."/>
            <person name="Slot J."/>
            <person name="Sipos G."/>
            <person name="Plett J."/>
            <person name="Nagy L.G."/>
            <person name="Grigoriev I.V."/>
        </authorList>
    </citation>
    <scope>NUCLEOTIDE SEQUENCE</scope>
    <source>
        <strain evidence="2">ICMP 16352</strain>
    </source>
</reference>
<comment type="caution">
    <text evidence="2">The sequence shown here is derived from an EMBL/GenBank/DDBJ whole genome shotgun (WGS) entry which is preliminary data.</text>
</comment>
<keyword evidence="3" id="KW-1185">Reference proteome</keyword>
<sequence>MINNNNPELIQTTSSHLAVAIAMAQAVFGLIKSIIALLLFRACPSMTPSVPEYPRMAVTATVERQLRSTSRYSTMVAPSLSASFSSSSSTLVETMSECDNAIAGHKKAGPKKHFSPVPSHMKKEMKRFAQTARAEVKPFARRMSSSFQIAFSPMASPFTPSSDAYFPRKASVQLKRVGIIVEEAIVTSQETILVASRKTRKVSVSITKTKTTRKIAKVGKKAKGFFLESVHEVFKSETVPLVLYSIPHFFKWFNLARFVCLNATAPFLHPAVLVLVAGHIFCQICISEHVLLSNGFQSFCPTCRKKFPIAIPEASLLLMNIPFFYAKHMSQLQHLPRSFHQFILPSVRRVFLDTSPDPQVEDLKRRLKVAENRLEEQSASHALAIVQLTQQLELETTKTERGAVLLELIRYNRKYERLRDDFNKSCVRAFFD</sequence>
<dbReference type="AlphaFoldDB" id="A0AA39PRN1"/>
<dbReference type="SUPFAM" id="SSF57850">
    <property type="entry name" value="RING/U-box"/>
    <property type="match status" value="1"/>
</dbReference>
<feature type="transmembrane region" description="Helical" evidence="1">
    <location>
        <begin position="17"/>
        <end position="40"/>
    </location>
</feature>
<name>A0AA39PRN1_9AGAR</name>